<dbReference type="PRINTS" id="PR00368">
    <property type="entry name" value="FADPNR"/>
</dbReference>
<dbReference type="EMBL" id="LNQR01000116">
    <property type="protein sequence ID" value="KWT78341.1"/>
    <property type="molecule type" value="Genomic_DNA"/>
</dbReference>
<dbReference type="Gene3D" id="3.50.50.60">
    <property type="entry name" value="FAD/NAD(P)-binding domain"/>
    <property type="match status" value="2"/>
</dbReference>
<dbReference type="Pfam" id="PF07992">
    <property type="entry name" value="Pyr_redox_2"/>
    <property type="match status" value="1"/>
</dbReference>
<sequence>MEGQQLYDVVIVGGGPAGLTAAQYAARLNLKTVVLDKSKTAGALAFTSKIENYPGITNPMTGPELLDIFRTQAITFGAEFIETQVIGVNIESDPKEIYTIDKTYYGKTVIVATGSMGRKPAIAGEKELLGKGVSYCAICDAAFYRNKNVCILGDSEEAVKEADVLARFTGKVTLIAQSTKLKISDNHSLSEKVNVLLNHRVTEIRGAECVESIVVQNNETKTDTVMPMDGVFVYLHGNRPIVDYLNFSVDISDEECVMTNRMMETNVDGVFAAGDVSCTEVRQVVIAAANGCVAALSAEKYINHRKKRKYAWG</sequence>
<name>A0ABR5SC23_9BACT</name>
<dbReference type="PANTHER" id="PTHR48105">
    <property type="entry name" value="THIOREDOXIN REDUCTASE 1-RELATED-RELATED"/>
    <property type="match status" value="1"/>
</dbReference>
<dbReference type="RefSeq" id="WP_085053464.1">
    <property type="nucleotide sequence ID" value="NZ_LNQR01000116.1"/>
</dbReference>
<dbReference type="InterPro" id="IPR023753">
    <property type="entry name" value="FAD/NAD-binding_dom"/>
</dbReference>
<keyword evidence="5" id="KW-1185">Reference proteome</keyword>
<reference evidence="4 5" key="1">
    <citation type="submission" date="2015-11" db="EMBL/GenBank/DDBJ databases">
        <authorList>
            <person name="Lin W."/>
        </authorList>
    </citation>
    <scope>NUCLEOTIDE SEQUENCE [LARGE SCALE GENOMIC DNA]</scope>
    <source>
        <strain evidence="4 5">HCH-1</strain>
    </source>
</reference>
<proteinExistence type="predicted"/>
<dbReference type="SUPFAM" id="SSF51905">
    <property type="entry name" value="FAD/NAD(P)-binding domain"/>
    <property type="match status" value="1"/>
</dbReference>
<comment type="caution">
    <text evidence="4">The sequence shown here is derived from an EMBL/GenBank/DDBJ whole genome shotgun (WGS) entry which is preliminary data.</text>
</comment>
<protein>
    <submittedName>
        <fullName evidence="4">Thioredoxin reductase</fullName>
        <ecNumber evidence="4">1.8.1.9</ecNumber>
    </submittedName>
</protein>
<dbReference type="InterPro" id="IPR050097">
    <property type="entry name" value="Ferredoxin-NADP_redctase_2"/>
</dbReference>
<evidence type="ECO:0000259" key="3">
    <source>
        <dbReference type="Pfam" id="PF07992"/>
    </source>
</evidence>
<dbReference type="GO" id="GO:0004791">
    <property type="term" value="F:thioredoxin-disulfide reductase (NADPH) activity"/>
    <property type="evidence" value="ECO:0007669"/>
    <property type="project" value="UniProtKB-EC"/>
</dbReference>
<dbReference type="InterPro" id="IPR036188">
    <property type="entry name" value="FAD/NAD-bd_sf"/>
</dbReference>
<feature type="domain" description="FAD/NAD(P)-binding" evidence="3">
    <location>
        <begin position="7"/>
        <end position="291"/>
    </location>
</feature>
<dbReference type="Proteomes" id="UP000060487">
    <property type="component" value="Unassembled WGS sequence"/>
</dbReference>
<keyword evidence="1" id="KW-0285">Flavoprotein</keyword>
<evidence type="ECO:0000313" key="5">
    <source>
        <dbReference type="Proteomes" id="UP000060487"/>
    </source>
</evidence>
<evidence type="ECO:0000256" key="1">
    <source>
        <dbReference type="ARBA" id="ARBA00022630"/>
    </source>
</evidence>
<accession>A0ABR5SC23</accession>
<keyword evidence="2 4" id="KW-0560">Oxidoreductase</keyword>
<evidence type="ECO:0000313" key="4">
    <source>
        <dbReference type="EMBL" id="KWT78341.1"/>
    </source>
</evidence>
<gene>
    <name evidence="4" type="primary">trxB</name>
    <name evidence="4" type="ORF">ASN18_2846</name>
</gene>
<organism evidence="4 5">
    <name type="scientific">Candidatus Magnetominusculus xianensis</name>
    <dbReference type="NCBI Taxonomy" id="1748249"/>
    <lineage>
        <taxon>Bacteria</taxon>
        <taxon>Pseudomonadati</taxon>
        <taxon>Nitrospirota</taxon>
        <taxon>Nitrospiria</taxon>
        <taxon>Nitrospirales</taxon>
        <taxon>Nitrospiraceae</taxon>
        <taxon>Candidatus Magnetominusculus</taxon>
    </lineage>
</organism>
<dbReference type="PRINTS" id="PR00469">
    <property type="entry name" value="PNDRDTASEII"/>
</dbReference>
<dbReference type="EC" id="1.8.1.9" evidence="4"/>
<evidence type="ECO:0000256" key="2">
    <source>
        <dbReference type="ARBA" id="ARBA00023002"/>
    </source>
</evidence>